<dbReference type="SUPFAM" id="SSF52777">
    <property type="entry name" value="CoA-dependent acyltransferases"/>
    <property type="match status" value="2"/>
</dbReference>
<evidence type="ECO:0000256" key="7">
    <source>
        <dbReference type="ARBA" id="ARBA00022598"/>
    </source>
</evidence>
<dbReference type="GO" id="GO:0016874">
    <property type="term" value="F:ligase activity"/>
    <property type="evidence" value="ECO:0007669"/>
    <property type="project" value="UniProtKB-KW"/>
</dbReference>
<dbReference type="Pfam" id="PF00109">
    <property type="entry name" value="ketoacyl-synt"/>
    <property type="match status" value="1"/>
</dbReference>
<dbReference type="InterPro" id="IPR018201">
    <property type="entry name" value="Ketoacyl_synth_AS"/>
</dbReference>
<keyword evidence="6" id="KW-0597">Phosphoprotein</keyword>
<dbReference type="InterPro" id="IPR020845">
    <property type="entry name" value="AMP-binding_CS"/>
</dbReference>
<evidence type="ECO:0000256" key="3">
    <source>
        <dbReference type="ARBA" id="ARBA00007380"/>
    </source>
</evidence>
<dbReference type="GO" id="GO:0004315">
    <property type="term" value="F:3-oxoacyl-[acyl-carrier-protein] synthase activity"/>
    <property type="evidence" value="ECO:0007669"/>
    <property type="project" value="InterPro"/>
</dbReference>
<feature type="domain" description="Carrier" evidence="11">
    <location>
        <begin position="631"/>
        <end position="713"/>
    </location>
</feature>
<name>A0A6F8YEX0_9ACTN</name>
<dbReference type="Pfam" id="PF13193">
    <property type="entry name" value="AMP-binding_C"/>
    <property type="match status" value="1"/>
</dbReference>
<dbReference type="Pfam" id="PF08990">
    <property type="entry name" value="Docking"/>
    <property type="match status" value="1"/>
</dbReference>
<dbReference type="Pfam" id="PF00668">
    <property type="entry name" value="Condensation"/>
    <property type="match status" value="1"/>
</dbReference>
<dbReference type="Gene3D" id="1.10.1200.10">
    <property type="entry name" value="ACP-like"/>
    <property type="match status" value="2"/>
</dbReference>
<keyword evidence="5" id="KW-0596">Phosphopantetheine</keyword>
<dbReference type="EMBL" id="AP022871">
    <property type="protein sequence ID" value="BCB84573.1"/>
    <property type="molecule type" value="Genomic_DNA"/>
</dbReference>
<dbReference type="PROSITE" id="PS00455">
    <property type="entry name" value="AMP_BINDING"/>
    <property type="match status" value="1"/>
</dbReference>
<evidence type="ECO:0000256" key="2">
    <source>
        <dbReference type="ARBA" id="ARBA00005102"/>
    </source>
</evidence>
<sequence>MASEDLLRDYLKRVTAELQETRRALRRLEEAGAEPVAIVGMGCRLPGGAGSPEQFWNLLVAGRDAVSPFPLDRGWPSGPLPGGVGEGGFLHDGADFDAAPFGVRGAEALAMDPQHRLLLETAWEAIERARIDPASLAGSRTGVYVGLTQGGYADASAASAPPETVPHLAAGTVANTAAGRISHTLDLAGPALTIDTACSSSLVALHVAARALRGGECDLALVGGAAFMSRPDAFTEFARREGLAADGRCKAFAAAADGMGFAEGAAMLVLQTLSAARRHGRPVLALIAGTAVGHDGATNGLGAPSGPAQRRVIAAALADARLRPDQVDAVEAHGTGTSLGDAVEAAALIEAYGTGRERPLLVGTVKSNIGHTQAAAGVAAVVKTVQAIRHSWLPRTLHADQPTPHVRWDTGAVRLLTEPAPWPRTGEPHRAGVSAFGASGTGAHVILTAAAAEEPAEPAPPAGWTVWVLSGPDEDAVRARARQLAAYLDEQPDLPAAALGAALATTRTAFRVRSAVVGSTPADLRAGVDRVAGDAPLGLVVRPAATVTAPAELLALAERWVSGEQVVWGGTFGGARPADLPTYPFQRRRLWLPGSPGADPTWPVTDPAGETDLLLTAAVELRDLLGRDEQAATGRIQGDLLRVAGRLLDLPAGDLPAEARVAETRMPDLGLDSVRGVRLRGHLAAHWQVDVPLEQLLGRATLAELATAVAGQLATRADLPAEVPLPVLPDLARRYEPFPLTDVQHAYWVGRGTSVELGGIATTFYLEFERESLDVERLERALGQVIVRHEMLRAVVTPDGRQRILADPPPYRIEVRELAGGPAGEPLARLREEMLRRLRPADEWPLFDVRVSVTGAPGGASRARLHLAVDMLILDGASVMVVLADWQRYYQDPAWAPEPLTLSFRDVVLAEAARSATPAGRKAEEYWLSRIDSLPPPPALPLAAAPAQLTRPEFVRRHEVLDTPVWAGLTAIARRRGLTPSVVLMTAFTDVLRRWTHQPAMTLNLTLFNRPVAHPHADAIAGDFTSLTMLAAEAEPGDDFARRAERLQAQLLRDLEHASFNGVKVLRERARRSGRAGGALMPVVFTSLLGIGGDTGSLAEHFGEVVHADSQTPQVWLDHVVTEDRGRLTLNWYAAEALFPAGMLDDMFAEYLRVLRRLGDEHVWSVPGSVAEMPRPQAEERVAANRTAAPIPATTLYHLVRDQAERAPDAPAVIAGDGQLTYGQLLARAHRIGRALTSLGAIPGELVGVLLPKGCEQVAAVLGVAASGAAYLPIDLSLPEARRAYLLAQCRTGLVITDDRLRAELSWPPRIRPLTWSSPEVRQAGAEPPARPPAPEDLAYVIFTSGSTGLPKGVVIDHRGAANTVQDINARVRVAASDRVLGLSSLGFDLSVYDVFGLLAAGGAVVLPTPGSEHDPRHWADLVARHEVTVWNSVPALLQAFVDSRPAPQRLRLALLSGDWIPVSLPDAFRRLSPGAEVISLGGATEASIWSVTYPIGEVPAAWTRVPYGKPLANQTMHVLDEQLADCPVWSVGEIYIGGVGVALGYWDDPVQTDHRFVTHPATGERLYRTGDLGRYLPGGDIDLLGRSDFQVKLNGYRIELDEIAAALRSQDGVHEALVNLVTNEQTGRRALAAYVIATPGAEPAADDLRRGVAEILPEYMVPHHYVLIDHLPLSANGKVDRGRLPSPWDDQGGGARTAPEDDLEKALHRIWQDVLGHADFGVTDDFFELGGDSLHAVQILTRVREELAARPGGDGGLELLYDNPTVARLAAAVRGLA</sequence>
<evidence type="ECO:0000259" key="11">
    <source>
        <dbReference type="PROSITE" id="PS50075"/>
    </source>
</evidence>
<dbReference type="Pfam" id="PF02801">
    <property type="entry name" value="Ketoacyl-synt_C"/>
    <property type="match status" value="1"/>
</dbReference>
<dbReference type="InterPro" id="IPR010071">
    <property type="entry name" value="AA_adenyl_dom"/>
</dbReference>
<dbReference type="SMART" id="SM00823">
    <property type="entry name" value="PKS_PP"/>
    <property type="match status" value="2"/>
</dbReference>
<dbReference type="FunFam" id="3.30.559.10:FF:000023">
    <property type="entry name" value="Non-ribosomal peptide synthetase"/>
    <property type="match status" value="1"/>
</dbReference>
<dbReference type="SMART" id="SM00825">
    <property type="entry name" value="PKS_KS"/>
    <property type="match status" value="1"/>
</dbReference>
<evidence type="ECO:0000313" key="14">
    <source>
        <dbReference type="Proteomes" id="UP000503011"/>
    </source>
</evidence>
<reference evidence="13 14" key="1">
    <citation type="submission" date="2020-03" db="EMBL/GenBank/DDBJ databases">
        <title>Whole genome shotgun sequence of Phytohabitans suffuscus NBRC 105367.</title>
        <authorList>
            <person name="Komaki H."/>
            <person name="Tamura T."/>
        </authorList>
    </citation>
    <scope>NUCLEOTIDE SEQUENCE [LARGE SCALE GENOMIC DNA]</scope>
    <source>
        <strain evidence="13 14">NBRC 105367</strain>
    </source>
</reference>
<dbReference type="InterPro" id="IPR025110">
    <property type="entry name" value="AMP-bd_C"/>
</dbReference>
<dbReference type="GO" id="GO:0031177">
    <property type="term" value="F:phosphopantetheine binding"/>
    <property type="evidence" value="ECO:0007669"/>
    <property type="project" value="InterPro"/>
</dbReference>
<dbReference type="Gene3D" id="3.30.559.10">
    <property type="entry name" value="Chloramphenicol acetyltransferase-like domain"/>
    <property type="match status" value="1"/>
</dbReference>
<evidence type="ECO:0000313" key="13">
    <source>
        <dbReference type="EMBL" id="BCB84573.1"/>
    </source>
</evidence>
<dbReference type="NCBIfam" id="TIGR01733">
    <property type="entry name" value="AA-adenyl-dom"/>
    <property type="match status" value="1"/>
</dbReference>
<dbReference type="InterPro" id="IPR020841">
    <property type="entry name" value="PKS_Beta-ketoAc_synthase_dom"/>
</dbReference>
<dbReference type="PANTHER" id="PTHR45527:SF10">
    <property type="entry name" value="PYOCHELIN SYNTHASE PCHF"/>
    <property type="match status" value="1"/>
</dbReference>
<dbReference type="InterPro" id="IPR014030">
    <property type="entry name" value="Ketoacyl_synth_N"/>
</dbReference>
<dbReference type="Gene3D" id="3.30.559.30">
    <property type="entry name" value="Nonribosomal peptide synthetase, condensation domain"/>
    <property type="match status" value="1"/>
</dbReference>
<dbReference type="PROSITE" id="PS00012">
    <property type="entry name" value="PHOSPHOPANTETHEINE"/>
    <property type="match status" value="2"/>
</dbReference>
<feature type="domain" description="Ketosynthase family 3 (KS3)" evidence="12">
    <location>
        <begin position="33"/>
        <end position="449"/>
    </location>
</feature>
<evidence type="ECO:0000256" key="6">
    <source>
        <dbReference type="ARBA" id="ARBA00022553"/>
    </source>
</evidence>
<dbReference type="CDD" id="cd12114">
    <property type="entry name" value="A_NRPS_TlmIV_like"/>
    <property type="match status" value="1"/>
</dbReference>
<dbReference type="FunFam" id="3.40.50.12780:FF:000012">
    <property type="entry name" value="Non-ribosomal peptide synthetase"/>
    <property type="match status" value="1"/>
</dbReference>
<dbReference type="InterPro" id="IPR014031">
    <property type="entry name" value="Ketoacyl_synth_C"/>
</dbReference>
<dbReference type="SUPFAM" id="SSF56801">
    <property type="entry name" value="Acetyl-CoA synthetase-like"/>
    <property type="match status" value="1"/>
</dbReference>
<accession>A0A6F8YEX0</accession>
<dbReference type="InterPro" id="IPR001242">
    <property type="entry name" value="Condensation_dom"/>
</dbReference>
<reference evidence="13 14" key="2">
    <citation type="submission" date="2020-03" db="EMBL/GenBank/DDBJ databases">
        <authorList>
            <person name="Ichikawa N."/>
            <person name="Kimura A."/>
            <person name="Kitahashi Y."/>
            <person name="Uohara A."/>
        </authorList>
    </citation>
    <scope>NUCLEOTIDE SEQUENCE [LARGE SCALE GENOMIC DNA]</scope>
    <source>
        <strain evidence="13 14">NBRC 105367</strain>
    </source>
</reference>
<dbReference type="GO" id="GO:0030639">
    <property type="term" value="P:polyketide biosynthetic process"/>
    <property type="evidence" value="ECO:0007669"/>
    <property type="project" value="UniProtKB-ARBA"/>
</dbReference>
<comment type="cofactor">
    <cofactor evidence="1">
        <name>pantetheine 4'-phosphate</name>
        <dbReference type="ChEBI" id="CHEBI:47942"/>
    </cofactor>
</comment>
<dbReference type="InterPro" id="IPR020806">
    <property type="entry name" value="PKS_PP-bd"/>
</dbReference>
<organism evidence="13 14">
    <name type="scientific">Phytohabitans suffuscus</name>
    <dbReference type="NCBI Taxonomy" id="624315"/>
    <lineage>
        <taxon>Bacteria</taxon>
        <taxon>Bacillati</taxon>
        <taxon>Actinomycetota</taxon>
        <taxon>Actinomycetes</taxon>
        <taxon>Micromonosporales</taxon>
        <taxon>Micromonosporaceae</taxon>
    </lineage>
</organism>
<feature type="domain" description="Carrier" evidence="11">
    <location>
        <begin position="1699"/>
        <end position="1778"/>
    </location>
</feature>
<evidence type="ECO:0000256" key="8">
    <source>
        <dbReference type="ARBA" id="ARBA00022679"/>
    </source>
</evidence>
<dbReference type="KEGG" id="psuu:Psuf_018860"/>
<evidence type="ECO:0000259" key="12">
    <source>
        <dbReference type="PROSITE" id="PS52004"/>
    </source>
</evidence>
<dbReference type="Gene3D" id="3.30.70.3290">
    <property type="match status" value="1"/>
</dbReference>
<proteinExistence type="inferred from homology"/>
<dbReference type="PROSITE" id="PS50075">
    <property type="entry name" value="CARRIER"/>
    <property type="match status" value="2"/>
</dbReference>
<dbReference type="Gene3D" id="3.30.300.30">
    <property type="match status" value="1"/>
</dbReference>
<dbReference type="GO" id="GO:0006633">
    <property type="term" value="P:fatty acid biosynthetic process"/>
    <property type="evidence" value="ECO:0007669"/>
    <property type="project" value="InterPro"/>
</dbReference>
<keyword evidence="9" id="KW-0511">Multifunctional enzyme</keyword>
<dbReference type="InterPro" id="IPR023213">
    <property type="entry name" value="CAT-like_dom_sf"/>
</dbReference>
<dbReference type="SUPFAM" id="SSF53901">
    <property type="entry name" value="Thiolase-like"/>
    <property type="match status" value="1"/>
</dbReference>
<dbReference type="Proteomes" id="UP000503011">
    <property type="component" value="Chromosome"/>
</dbReference>
<evidence type="ECO:0000256" key="9">
    <source>
        <dbReference type="ARBA" id="ARBA00023268"/>
    </source>
</evidence>
<dbReference type="InterPro" id="IPR009081">
    <property type="entry name" value="PP-bd_ACP"/>
</dbReference>
<dbReference type="Pfam" id="PF00550">
    <property type="entry name" value="PP-binding"/>
    <property type="match status" value="2"/>
</dbReference>
<keyword evidence="14" id="KW-1185">Reference proteome</keyword>
<dbReference type="InterPro" id="IPR015083">
    <property type="entry name" value="NorB/c/GfsB-D-like_docking"/>
</dbReference>
<dbReference type="Pfam" id="PF16197">
    <property type="entry name" value="KAsynt_C_assoc"/>
    <property type="match status" value="1"/>
</dbReference>
<dbReference type="PROSITE" id="PS52004">
    <property type="entry name" value="KS3_2"/>
    <property type="match status" value="1"/>
</dbReference>
<dbReference type="PANTHER" id="PTHR45527">
    <property type="entry name" value="NONRIBOSOMAL PEPTIDE SYNTHETASE"/>
    <property type="match status" value="1"/>
</dbReference>
<dbReference type="InterPro" id="IPR045851">
    <property type="entry name" value="AMP-bd_C_sf"/>
</dbReference>
<evidence type="ECO:0000256" key="5">
    <source>
        <dbReference type="ARBA" id="ARBA00022450"/>
    </source>
</evidence>
<evidence type="ECO:0000256" key="10">
    <source>
        <dbReference type="ARBA" id="ARBA00033440"/>
    </source>
</evidence>
<dbReference type="InterPro" id="IPR057737">
    <property type="entry name" value="Condensation_MtbB-like"/>
</dbReference>
<evidence type="ECO:0000256" key="1">
    <source>
        <dbReference type="ARBA" id="ARBA00001957"/>
    </source>
</evidence>
<dbReference type="Gene3D" id="3.40.47.10">
    <property type="match status" value="1"/>
</dbReference>
<dbReference type="CDD" id="cd19535">
    <property type="entry name" value="Cyc_NRPS"/>
    <property type="match status" value="1"/>
</dbReference>
<dbReference type="FunFam" id="3.40.50.980:FF:000001">
    <property type="entry name" value="Non-ribosomal peptide synthetase"/>
    <property type="match status" value="1"/>
</dbReference>
<protein>
    <recommendedName>
        <fullName evidence="4">Phenyloxazoline synthase MbtB</fullName>
    </recommendedName>
    <alternativeName>
        <fullName evidence="10">Mycobactin synthetase protein B</fullName>
    </alternativeName>
</protein>
<dbReference type="GO" id="GO:0043041">
    <property type="term" value="P:amino acid activation for nonribosomal peptide biosynthetic process"/>
    <property type="evidence" value="ECO:0007669"/>
    <property type="project" value="TreeGrafter"/>
</dbReference>
<dbReference type="FunFam" id="1.10.1200.10:FF:000016">
    <property type="entry name" value="Non-ribosomal peptide synthase"/>
    <property type="match status" value="1"/>
</dbReference>
<dbReference type="RefSeq" id="WP_173155801.1">
    <property type="nucleotide sequence ID" value="NZ_AP022871.1"/>
</dbReference>
<comment type="similarity">
    <text evidence="3">Belongs to the ATP-dependent AMP-binding enzyme family. MbtB subfamily.</text>
</comment>
<comment type="pathway">
    <text evidence="2">Siderophore biosynthesis; mycobactin biosynthesis.</text>
</comment>
<dbReference type="InterPro" id="IPR000873">
    <property type="entry name" value="AMP-dep_synth/lig_dom"/>
</dbReference>
<dbReference type="InterPro" id="IPR036736">
    <property type="entry name" value="ACP-like_sf"/>
</dbReference>
<dbReference type="FunFam" id="3.30.559.30:FF:000006">
    <property type="entry name" value="Yersiniabactin polyketide/non-ribosomal peptide synthetase"/>
    <property type="match status" value="1"/>
</dbReference>
<dbReference type="GO" id="GO:0005737">
    <property type="term" value="C:cytoplasm"/>
    <property type="evidence" value="ECO:0007669"/>
    <property type="project" value="TreeGrafter"/>
</dbReference>
<keyword evidence="8" id="KW-0808">Transferase</keyword>
<dbReference type="Pfam" id="PF00501">
    <property type="entry name" value="AMP-binding"/>
    <property type="match status" value="1"/>
</dbReference>
<dbReference type="Gene3D" id="3.40.50.980">
    <property type="match status" value="2"/>
</dbReference>
<dbReference type="PROSITE" id="PS00606">
    <property type="entry name" value="KS3_1"/>
    <property type="match status" value="1"/>
</dbReference>
<gene>
    <name evidence="13" type="ORF">Psuf_018860</name>
</gene>
<dbReference type="CDD" id="cd00833">
    <property type="entry name" value="PKS"/>
    <property type="match status" value="1"/>
</dbReference>
<evidence type="ECO:0000256" key="4">
    <source>
        <dbReference type="ARBA" id="ARBA00016743"/>
    </source>
</evidence>
<dbReference type="SUPFAM" id="SSF47336">
    <property type="entry name" value="ACP-like"/>
    <property type="match status" value="2"/>
</dbReference>
<dbReference type="InterPro" id="IPR032821">
    <property type="entry name" value="PKS_assoc"/>
</dbReference>
<keyword evidence="7" id="KW-0436">Ligase</keyword>
<dbReference type="InterPro" id="IPR006162">
    <property type="entry name" value="Ppantetheine_attach_site"/>
</dbReference>
<dbReference type="GO" id="GO:1901336">
    <property type="term" value="P:lactone biosynthetic process"/>
    <property type="evidence" value="ECO:0007669"/>
    <property type="project" value="UniProtKB-ARBA"/>
</dbReference>
<dbReference type="Gene3D" id="2.30.38.10">
    <property type="entry name" value="Luciferase, Domain 3"/>
    <property type="match status" value="1"/>
</dbReference>
<dbReference type="InterPro" id="IPR016039">
    <property type="entry name" value="Thiolase-like"/>
</dbReference>